<dbReference type="STRING" id="28034.BFX07_02780"/>
<organism evidence="1 2">
    <name type="scientific">Sulfobacillus thermosulfidooxidans (strain DSM 9293 / VKM B-1269 / AT-1)</name>
    <dbReference type="NCBI Taxonomy" id="929705"/>
    <lineage>
        <taxon>Bacteria</taxon>
        <taxon>Bacillati</taxon>
        <taxon>Bacillota</taxon>
        <taxon>Clostridia</taxon>
        <taxon>Eubacteriales</taxon>
        <taxon>Clostridiales Family XVII. Incertae Sedis</taxon>
        <taxon>Sulfobacillus</taxon>
    </lineage>
</organism>
<evidence type="ECO:0000313" key="2">
    <source>
        <dbReference type="Proteomes" id="UP000192660"/>
    </source>
</evidence>
<reference evidence="2" key="1">
    <citation type="submission" date="2017-04" db="EMBL/GenBank/DDBJ databases">
        <authorList>
            <person name="Varghese N."/>
            <person name="Submissions S."/>
        </authorList>
    </citation>
    <scope>NUCLEOTIDE SEQUENCE [LARGE SCALE GENOMIC DNA]</scope>
    <source>
        <strain evidence="2">DSM 9293</strain>
    </source>
</reference>
<sequence>MNVAHVDVKYTGDMQFVATAPTGHSVVIDSSPEVGGKNSGVRPMDLTLMALGGCTGIDVVSILKKMRVNLDSFTMDIDGERASDHPKVYTKIFLNYRFSTPDDAQDKISRAVHLSQEKYCSVSQMLVKSAVIEARIFINGELVETLGHS</sequence>
<name>A0A1W1W7P0_SULTA</name>
<accession>A0A1W1W7P0</accession>
<gene>
    <name evidence="1" type="ORF">SAMN00768000_0367</name>
</gene>
<dbReference type="InterPro" id="IPR036102">
    <property type="entry name" value="OsmC/Ohrsf"/>
</dbReference>
<dbReference type="InterPro" id="IPR003718">
    <property type="entry name" value="OsmC/Ohr_fam"/>
</dbReference>
<dbReference type="SUPFAM" id="SSF82784">
    <property type="entry name" value="OsmC-like"/>
    <property type="match status" value="1"/>
</dbReference>
<dbReference type="Proteomes" id="UP000192660">
    <property type="component" value="Unassembled WGS sequence"/>
</dbReference>
<dbReference type="Gene3D" id="3.30.300.20">
    <property type="match status" value="1"/>
</dbReference>
<dbReference type="Gene3D" id="2.20.25.10">
    <property type="match status" value="1"/>
</dbReference>
<dbReference type="OrthoDB" id="9804010at2"/>
<dbReference type="PANTHER" id="PTHR34352:SF1">
    <property type="entry name" value="PROTEIN YHFA"/>
    <property type="match status" value="1"/>
</dbReference>
<protein>
    <submittedName>
        <fullName evidence="1">Putative redox protein</fullName>
    </submittedName>
</protein>
<evidence type="ECO:0000313" key="1">
    <source>
        <dbReference type="EMBL" id="SMC02149.1"/>
    </source>
</evidence>
<dbReference type="Pfam" id="PF02566">
    <property type="entry name" value="OsmC"/>
    <property type="match status" value="1"/>
</dbReference>
<dbReference type="PANTHER" id="PTHR34352">
    <property type="entry name" value="PROTEIN YHFA"/>
    <property type="match status" value="1"/>
</dbReference>
<dbReference type="InterPro" id="IPR015946">
    <property type="entry name" value="KH_dom-like_a/b"/>
</dbReference>
<dbReference type="AlphaFoldDB" id="A0A1W1W7P0"/>
<keyword evidence="2" id="KW-1185">Reference proteome</keyword>
<dbReference type="EMBL" id="FWWY01000001">
    <property type="protein sequence ID" value="SMC02149.1"/>
    <property type="molecule type" value="Genomic_DNA"/>
</dbReference>
<proteinExistence type="predicted"/>